<sequence length="394" mass="45455">MMSKNTHCHSVSTQTMPETTAKIPKLVSPTGDEYPSCHSLPVLPYDLIWEILLRVPVRSLILFKCVCKSWKTLISDPQFAKDHLCISTADPNMTHQRIVARHHRDILSFSVQSLLQNPSNPAKPHSWRMSHKYCIVGSCNGLLCLSRFKHGYCRLRLWNPCTGLKSKRLSIGFYPVDITFHGLGYDHVNHRYKLLAGVVDYFETQTKIYSFGSDSSTLIQNQNLPREPIRMQGKFVSGTLNWIIEKGTSDDHQWVILSLDMVTETFGEVFLPKCVEDSEKICHPILGVSRDCLFVCFLDSKKAHWSVLMMKEYGVRDSWTKLLMTPHISIFRTQYLYPLFETLRISENGVVLLRTRTNLLLYNSNDGWLVYPRIRRKLGFDMHIYHESLVSPKS</sequence>
<dbReference type="AlphaFoldDB" id="A0A445IR10"/>
<dbReference type="InterPro" id="IPR001810">
    <property type="entry name" value="F-box_dom"/>
</dbReference>
<keyword evidence="3" id="KW-1185">Reference proteome</keyword>
<accession>A0A445IR10</accession>
<dbReference type="SMART" id="SM00256">
    <property type="entry name" value="FBOX"/>
    <property type="match status" value="1"/>
</dbReference>
<organism evidence="2 3">
    <name type="scientific">Glycine soja</name>
    <name type="common">Wild soybean</name>
    <dbReference type="NCBI Taxonomy" id="3848"/>
    <lineage>
        <taxon>Eukaryota</taxon>
        <taxon>Viridiplantae</taxon>
        <taxon>Streptophyta</taxon>
        <taxon>Embryophyta</taxon>
        <taxon>Tracheophyta</taxon>
        <taxon>Spermatophyta</taxon>
        <taxon>Magnoliopsida</taxon>
        <taxon>eudicotyledons</taxon>
        <taxon>Gunneridae</taxon>
        <taxon>Pentapetalae</taxon>
        <taxon>rosids</taxon>
        <taxon>fabids</taxon>
        <taxon>Fabales</taxon>
        <taxon>Fabaceae</taxon>
        <taxon>Papilionoideae</taxon>
        <taxon>50 kb inversion clade</taxon>
        <taxon>NPAAA clade</taxon>
        <taxon>indigoferoid/millettioid clade</taxon>
        <taxon>Phaseoleae</taxon>
        <taxon>Glycine</taxon>
        <taxon>Glycine subgen. Soja</taxon>
    </lineage>
</organism>
<dbReference type="Gramene" id="XM_028326721.1">
    <property type="protein sequence ID" value="XP_028182522.1"/>
    <property type="gene ID" value="LOC114369489"/>
</dbReference>
<evidence type="ECO:0000259" key="1">
    <source>
        <dbReference type="PROSITE" id="PS50181"/>
    </source>
</evidence>
<reference evidence="2 3" key="1">
    <citation type="submission" date="2018-09" db="EMBL/GenBank/DDBJ databases">
        <title>A high-quality reference genome of wild soybean provides a powerful tool to mine soybean genomes.</title>
        <authorList>
            <person name="Xie M."/>
            <person name="Chung C.Y.L."/>
            <person name="Li M.-W."/>
            <person name="Wong F.-L."/>
            <person name="Chan T.-F."/>
            <person name="Lam H.-M."/>
        </authorList>
    </citation>
    <scope>NUCLEOTIDE SEQUENCE [LARGE SCALE GENOMIC DNA]</scope>
    <source>
        <strain evidence="3">cv. W05</strain>
        <tissue evidence="2">Hypocotyl of etiolated seedlings</tissue>
    </source>
</reference>
<evidence type="ECO:0000313" key="2">
    <source>
        <dbReference type="EMBL" id="RZB88509.1"/>
    </source>
</evidence>
<gene>
    <name evidence="2" type="ORF">D0Y65_027787</name>
</gene>
<dbReference type="InterPro" id="IPR036047">
    <property type="entry name" value="F-box-like_dom_sf"/>
</dbReference>
<dbReference type="PANTHER" id="PTHR31672">
    <property type="entry name" value="BNACNNG10540D PROTEIN"/>
    <property type="match status" value="1"/>
</dbReference>
<dbReference type="CDD" id="cd22157">
    <property type="entry name" value="F-box_AtFBW1-like"/>
    <property type="match status" value="1"/>
</dbReference>
<dbReference type="InterPro" id="IPR017451">
    <property type="entry name" value="F-box-assoc_interact_dom"/>
</dbReference>
<dbReference type="Gene3D" id="1.20.1280.50">
    <property type="match status" value="1"/>
</dbReference>
<dbReference type="InterPro" id="IPR006527">
    <property type="entry name" value="F-box-assoc_dom_typ1"/>
</dbReference>
<dbReference type="NCBIfam" id="TIGR01640">
    <property type="entry name" value="F_box_assoc_1"/>
    <property type="match status" value="1"/>
</dbReference>
<dbReference type="InterPro" id="IPR050796">
    <property type="entry name" value="SCF_F-box_component"/>
</dbReference>
<dbReference type="EMBL" id="QZWG01000010">
    <property type="protein sequence ID" value="RZB88509.1"/>
    <property type="molecule type" value="Genomic_DNA"/>
</dbReference>
<name>A0A445IR10_GLYSO</name>
<dbReference type="SUPFAM" id="SSF81383">
    <property type="entry name" value="F-box domain"/>
    <property type="match status" value="1"/>
</dbReference>
<dbReference type="PANTHER" id="PTHR31672:SF13">
    <property type="entry name" value="F-BOX PROTEIN CPR30-LIKE"/>
    <property type="match status" value="1"/>
</dbReference>
<dbReference type="PROSITE" id="PS50181">
    <property type="entry name" value="FBOX"/>
    <property type="match status" value="1"/>
</dbReference>
<protein>
    <submittedName>
        <fullName evidence="2">F-box/kelch-repeat protein</fullName>
    </submittedName>
</protein>
<proteinExistence type="predicted"/>
<comment type="caution">
    <text evidence="2">The sequence shown here is derived from an EMBL/GenBank/DDBJ whole genome shotgun (WGS) entry which is preliminary data.</text>
</comment>
<evidence type="ECO:0000313" key="3">
    <source>
        <dbReference type="Proteomes" id="UP000289340"/>
    </source>
</evidence>
<dbReference type="Pfam" id="PF00646">
    <property type="entry name" value="F-box"/>
    <property type="match status" value="1"/>
</dbReference>
<dbReference type="Proteomes" id="UP000289340">
    <property type="component" value="Chromosome 10"/>
</dbReference>
<dbReference type="Pfam" id="PF07734">
    <property type="entry name" value="FBA_1"/>
    <property type="match status" value="1"/>
</dbReference>
<feature type="domain" description="F-box" evidence="1">
    <location>
        <begin position="37"/>
        <end position="83"/>
    </location>
</feature>